<evidence type="ECO:0000313" key="3">
    <source>
        <dbReference type="Proteomes" id="UP000321201"/>
    </source>
</evidence>
<dbReference type="EMBL" id="VPFL01000058">
    <property type="protein sequence ID" value="TXF09155.1"/>
    <property type="molecule type" value="Genomic_DNA"/>
</dbReference>
<dbReference type="Pfam" id="PF01850">
    <property type="entry name" value="PIN"/>
    <property type="match status" value="1"/>
</dbReference>
<organism evidence="2 3">
    <name type="scientific">Pelomicrobium methylotrophicum</name>
    <dbReference type="NCBI Taxonomy" id="2602750"/>
    <lineage>
        <taxon>Bacteria</taxon>
        <taxon>Pseudomonadati</taxon>
        <taxon>Pseudomonadota</taxon>
        <taxon>Hydrogenophilia</taxon>
        <taxon>Hydrogenophilia incertae sedis</taxon>
        <taxon>Pelomicrobium</taxon>
    </lineage>
</organism>
<dbReference type="Proteomes" id="UP000321201">
    <property type="component" value="Unassembled WGS sequence"/>
</dbReference>
<proteinExistence type="predicted"/>
<dbReference type="InterPro" id="IPR002716">
    <property type="entry name" value="PIN_dom"/>
</dbReference>
<evidence type="ECO:0000259" key="1">
    <source>
        <dbReference type="Pfam" id="PF01850"/>
    </source>
</evidence>
<keyword evidence="3" id="KW-1185">Reference proteome</keyword>
<comment type="caution">
    <text evidence="2">The sequence shown here is derived from an EMBL/GenBank/DDBJ whole genome shotgun (WGS) entry which is preliminary data.</text>
</comment>
<reference evidence="2 3" key="1">
    <citation type="submission" date="2019-08" db="EMBL/GenBank/DDBJ databases">
        <title>Pelomicrobium methylotrophicum gen. nov., sp. nov. a moderately thermophilic, facultatively anaerobic, lithoautotrophic and methylotrophic bacterium isolated from a terrestrial mud volcano.</title>
        <authorList>
            <person name="Slobodkina G.B."/>
            <person name="Merkel A.Y."/>
            <person name="Slobodkin A.I."/>
        </authorList>
    </citation>
    <scope>NUCLEOTIDE SEQUENCE [LARGE SCALE GENOMIC DNA]</scope>
    <source>
        <strain evidence="2 3">SM250</strain>
    </source>
</reference>
<name>A0A5C7EPG6_9PROT</name>
<dbReference type="Gene3D" id="3.40.50.1010">
    <property type="entry name" value="5'-nuclease"/>
    <property type="match status" value="1"/>
</dbReference>
<protein>
    <submittedName>
        <fullName evidence="2">Type II toxin-antitoxin system VapC family toxin</fullName>
    </submittedName>
</protein>
<gene>
    <name evidence="2" type="ORF">FR698_16730</name>
</gene>
<accession>A0A5C7EPG6</accession>
<sequence>MPSALLPSRWRRFFVVTVAELRLGVARLPGGRRRKPLAEHLETKVLPALRGRVLAFDLPAAQAYAELMAKAQAAGKVIGQAFGLMAAIAKTHGMMVATRDTVPFTAEGVRVIHPWSEGG</sequence>
<feature type="domain" description="PIN" evidence="1">
    <location>
        <begin position="16"/>
        <end position="101"/>
    </location>
</feature>
<dbReference type="InParanoid" id="A0A5C7EPG6"/>
<evidence type="ECO:0000313" key="2">
    <source>
        <dbReference type="EMBL" id="TXF09155.1"/>
    </source>
</evidence>
<dbReference type="AlphaFoldDB" id="A0A5C7EPG6"/>
<dbReference type="SUPFAM" id="SSF88723">
    <property type="entry name" value="PIN domain-like"/>
    <property type="match status" value="1"/>
</dbReference>
<dbReference type="OrthoDB" id="9804823at2"/>
<dbReference type="InterPro" id="IPR029060">
    <property type="entry name" value="PIN-like_dom_sf"/>
</dbReference>